<organism evidence="14 15">
    <name type="scientific">Fimbriimonas ginsengisoli Gsoil 348</name>
    <dbReference type="NCBI Taxonomy" id="661478"/>
    <lineage>
        <taxon>Bacteria</taxon>
        <taxon>Bacillati</taxon>
        <taxon>Armatimonadota</taxon>
        <taxon>Fimbriimonadia</taxon>
        <taxon>Fimbriimonadales</taxon>
        <taxon>Fimbriimonadaceae</taxon>
        <taxon>Fimbriimonas</taxon>
    </lineage>
</organism>
<evidence type="ECO:0000256" key="11">
    <source>
        <dbReference type="PIRSR" id="PIRSR006250-1"/>
    </source>
</evidence>
<evidence type="ECO:0000259" key="12">
    <source>
        <dbReference type="Pfam" id="PF01729"/>
    </source>
</evidence>
<dbReference type="InterPro" id="IPR013785">
    <property type="entry name" value="Aldolase_TIM"/>
</dbReference>
<feature type="binding site" evidence="11">
    <location>
        <position position="223"/>
    </location>
    <ligand>
        <name>substrate</name>
    </ligand>
</feature>
<comment type="similarity">
    <text evidence="3 10">Belongs to the NadC/ModD family.</text>
</comment>
<dbReference type="AlphaFoldDB" id="A0A068NUH8"/>
<feature type="binding site" evidence="11">
    <location>
        <position position="202"/>
    </location>
    <ligand>
        <name>substrate</name>
    </ligand>
</feature>
<dbReference type="EMBL" id="CP007139">
    <property type="protein sequence ID" value="AIE87007.1"/>
    <property type="molecule type" value="Genomic_DNA"/>
</dbReference>
<comment type="catalytic activity">
    <reaction evidence="9">
        <text>nicotinate beta-D-ribonucleotide + CO2 + diphosphate = quinolinate + 5-phospho-alpha-D-ribose 1-diphosphate + 2 H(+)</text>
        <dbReference type="Rhea" id="RHEA:12733"/>
        <dbReference type="ChEBI" id="CHEBI:15378"/>
        <dbReference type="ChEBI" id="CHEBI:16526"/>
        <dbReference type="ChEBI" id="CHEBI:29959"/>
        <dbReference type="ChEBI" id="CHEBI:33019"/>
        <dbReference type="ChEBI" id="CHEBI:57502"/>
        <dbReference type="ChEBI" id="CHEBI:58017"/>
        <dbReference type="EC" id="2.4.2.19"/>
    </reaction>
</comment>
<dbReference type="InterPro" id="IPR027277">
    <property type="entry name" value="NadC/ModD"/>
</dbReference>
<dbReference type="Pfam" id="PF02749">
    <property type="entry name" value="QRPTase_N"/>
    <property type="match status" value="1"/>
</dbReference>
<evidence type="ECO:0000256" key="10">
    <source>
        <dbReference type="PIRNR" id="PIRNR006250"/>
    </source>
</evidence>
<dbReference type="HOGENOM" id="CLU_039622_0_1_0"/>
<dbReference type="InterPro" id="IPR002638">
    <property type="entry name" value="Quinolinate_PRibosylTrfase_C"/>
</dbReference>
<dbReference type="PANTHER" id="PTHR32179:SF3">
    <property type="entry name" value="NICOTINATE-NUCLEOTIDE PYROPHOSPHORYLASE [CARBOXYLATING]"/>
    <property type="match status" value="1"/>
</dbReference>
<comment type="pathway">
    <text evidence="2">Cofactor biosynthesis; NAD(+) biosynthesis; nicotinate D-ribonucleotide from quinolinate: step 1/1.</text>
</comment>
<evidence type="ECO:0000259" key="13">
    <source>
        <dbReference type="Pfam" id="PF02749"/>
    </source>
</evidence>
<dbReference type="InterPro" id="IPR004393">
    <property type="entry name" value="NadC"/>
</dbReference>
<dbReference type="Proteomes" id="UP000027982">
    <property type="component" value="Chromosome"/>
</dbReference>
<dbReference type="InterPro" id="IPR037128">
    <property type="entry name" value="Quinolinate_PRibosylTase_N_sf"/>
</dbReference>
<dbReference type="CDD" id="cd01572">
    <property type="entry name" value="QPRTase"/>
    <property type="match status" value="1"/>
</dbReference>
<dbReference type="PANTHER" id="PTHR32179">
    <property type="entry name" value="NICOTINATE-NUCLEOTIDE PYROPHOSPHORYLASE [CARBOXYLATING]"/>
    <property type="match status" value="1"/>
</dbReference>
<dbReference type="UniPathway" id="UPA00253">
    <property type="reaction ID" value="UER00331"/>
</dbReference>
<dbReference type="FunFam" id="3.20.20.70:FF:000030">
    <property type="entry name" value="Nicotinate-nucleotide pyrophosphorylase, carboxylating"/>
    <property type="match status" value="1"/>
</dbReference>
<evidence type="ECO:0000256" key="3">
    <source>
        <dbReference type="ARBA" id="ARBA00009400"/>
    </source>
</evidence>
<evidence type="ECO:0000313" key="14">
    <source>
        <dbReference type="EMBL" id="AIE87007.1"/>
    </source>
</evidence>
<dbReference type="Gene3D" id="3.90.1170.20">
    <property type="entry name" value="Quinolinate phosphoribosyl transferase, N-terminal domain"/>
    <property type="match status" value="1"/>
</dbReference>
<evidence type="ECO:0000256" key="8">
    <source>
        <dbReference type="ARBA" id="ARBA00033102"/>
    </source>
</evidence>
<keyword evidence="7 10" id="KW-0808">Transferase</keyword>
<dbReference type="EC" id="2.4.2.19" evidence="4"/>
<dbReference type="Pfam" id="PF01729">
    <property type="entry name" value="QRPTase_C"/>
    <property type="match status" value="1"/>
</dbReference>
<evidence type="ECO:0000256" key="1">
    <source>
        <dbReference type="ARBA" id="ARBA00003237"/>
    </source>
</evidence>
<feature type="domain" description="Quinolinate phosphoribosyl transferase N-terminal" evidence="13">
    <location>
        <begin position="28"/>
        <end position="115"/>
    </location>
</feature>
<evidence type="ECO:0000256" key="5">
    <source>
        <dbReference type="ARBA" id="ARBA00022642"/>
    </source>
</evidence>
<dbReference type="eggNOG" id="COG0157">
    <property type="taxonomic scope" value="Bacteria"/>
</dbReference>
<keyword evidence="5" id="KW-0662">Pyridine nucleotide biosynthesis</keyword>
<dbReference type="Gene3D" id="3.20.20.70">
    <property type="entry name" value="Aldolase class I"/>
    <property type="match status" value="1"/>
</dbReference>
<evidence type="ECO:0000256" key="7">
    <source>
        <dbReference type="ARBA" id="ARBA00022679"/>
    </source>
</evidence>
<evidence type="ECO:0000256" key="9">
    <source>
        <dbReference type="ARBA" id="ARBA00047445"/>
    </source>
</evidence>
<feature type="binding site" evidence="11">
    <location>
        <begin position="138"/>
        <end position="140"/>
    </location>
    <ligand>
        <name>substrate</name>
    </ligand>
</feature>
<evidence type="ECO:0000256" key="2">
    <source>
        <dbReference type="ARBA" id="ARBA00004893"/>
    </source>
</evidence>
<evidence type="ECO:0000313" key="15">
    <source>
        <dbReference type="Proteomes" id="UP000027982"/>
    </source>
</evidence>
<name>A0A068NUH8_FIMGI</name>
<keyword evidence="6 10" id="KW-0328">Glycosyltransferase</keyword>
<dbReference type="SUPFAM" id="SSF51690">
    <property type="entry name" value="Nicotinate/Quinolinate PRTase C-terminal domain-like"/>
    <property type="match status" value="1"/>
</dbReference>
<dbReference type="InterPro" id="IPR022412">
    <property type="entry name" value="Quinolinate_PRibosylTrfase_N"/>
</dbReference>
<accession>A0A068NUH8</accession>
<feature type="binding site" evidence="11">
    <location>
        <position position="172"/>
    </location>
    <ligand>
        <name>substrate</name>
    </ligand>
</feature>
<evidence type="ECO:0000256" key="4">
    <source>
        <dbReference type="ARBA" id="ARBA00011944"/>
    </source>
</evidence>
<dbReference type="PIRSF" id="PIRSF006250">
    <property type="entry name" value="NadC_ModD"/>
    <property type="match status" value="1"/>
</dbReference>
<dbReference type="STRING" id="661478.OP10G_3639"/>
<proteinExistence type="inferred from homology"/>
<feature type="binding site" evidence="11">
    <location>
        <position position="105"/>
    </location>
    <ligand>
        <name>substrate</name>
    </ligand>
</feature>
<keyword evidence="15" id="KW-1185">Reference proteome</keyword>
<dbReference type="GO" id="GO:0004514">
    <property type="term" value="F:nicotinate-nucleotide diphosphorylase (carboxylating) activity"/>
    <property type="evidence" value="ECO:0007669"/>
    <property type="project" value="UniProtKB-EC"/>
</dbReference>
<feature type="domain" description="Quinolinate phosphoribosyl transferase C-terminal" evidence="12">
    <location>
        <begin position="117"/>
        <end position="281"/>
    </location>
</feature>
<dbReference type="GO" id="GO:0009435">
    <property type="term" value="P:NAD+ biosynthetic process"/>
    <property type="evidence" value="ECO:0007669"/>
    <property type="project" value="UniProtKB-UniPathway"/>
</dbReference>
<dbReference type="SUPFAM" id="SSF54675">
    <property type="entry name" value="Nicotinate/Quinolinate PRTase N-terminal domain-like"/>
    <property type="match status" value="1"/>
</dbReference>
<feature type="binding site" evidence="11">
    <location>
        <begin position="246"/>
        <end position="248"/>
    </location>
    <ligand>
        <name>substrate</name>
    </ligand>
</feature>
<feature type="binding site" evidence="11">
    <location>
        <begin position="267"/>
        <end position="269"/>
    </location>
    <ligand>
        <name>substrate</name>
    </ligand>
</feature>
<evidence type="ECO:0000256" key="6">
    <source>
        <dbReference type="ARBA" id="ARBA00022676"/>
    </source>
</evidence>
<protein>
    <recommendedName>
        <fullName evidence="4">nicotinate-nucleotide diphosphorylase (carboxylating)</fullName>
        <ecNumber evidence="4">2.4.2.19</ecNumber>
    </recommendedName>
    <alternativeName>
        <fullName evidence="8">Quinolinate phosphoribosyltransferase [decarboxylating]</fullName>
    </alternativeName>
</protein>
<dbReference type="GO" id="GO:0005737">
    <property type="term" value="C:cytoplasm"/>
    <property type="evidence" value="ECO:0007669"/>
    <property type="project" value="TreeGrafter"/>
</dbReference>
<dbReference type="KEGG" id="fgi:OP10G_3639"/>
<reference evidence="14 15" key="1">
    <citation type="journal article" date="2014" name="PLoS ONE">
        <title>The first complete genome sequence of the class fimbriimonadia in the phylum armatimonadetes.</title>
        <authorList>
            <person name="Hu Z.Y."/>
            <person name="Wang Y.Z."/>
            <person name="Im W.T."/>
            <person name="Wang S.Y."/>
            <person name="Zhao G.P."/>
            <person name="Zheng H.J."/>
            <person name="Quan Z.X."/>
        </authorList>
    </citation>
    <scope>NUCLEOTIDE SEQUENCE [LARGE SCALE GENOMIC DNA]</scope>
    <source>
        <strain evidence="14">Gsoil 348</strain>
    </source>
</reference>
<gene>
    <name evidence="14" type="ORF">OP10G_3639</name>
</gene>
<dbReference type="InterPro" id="IPR036068">
    <property type="entry name" value="Nicotinate_pribotase-like_C"/>
</dbReference>
<feature type="binding site" evidence="11">
    <location>
        <position position="162"/>
    </location>
    <ligand>
        <name>substrate</name>
    </ligand>
</feature>
<comment type="function">
    <text evidence="1">Involved in the catabolism of quinolinic acid (QA).</text>
</comment>
<sequence length="284" mass="31023">MSIWLQPEPQNWWMIVDDAVAEDVGSGDLTSGALPPDLQIQWQIEAQAEGVLCGVAIAEYLLAPYSTDPENAFIEVHRVDGEYVQRGEIIISGLLPARRVMTAERTALNFMMHLSGVATLTDLFVRKIEGTNARIVDTRKTLPMLRTLQKYAVRCGGGHNHRMGLYDGAMLKDNHIAAAGSIQEAVKRLKGYASHMTKIEVECETLDQVAEAIEAGADVILLDNMDPFMMREAVKAHKGRCLFEASGGINLDTVRGVAQTGVDLISVGALTHSAPSMPFHLEIV</sequence>
<dbReference type="GO" id="GO:0034213">
    <property type="term" value="P:quinolinate catabolic process"/>
    <property type="evidence" value="ECO:0007669"/>
    <property type="project" value="TreeGrafter"/>
</dbReference>
<dbReference type="NCBIfam" id="TIGR00078">
    <property type="entry name" value="nadC"/>
    <property type="match status" value="1"/>
</dbReference>